<name>A0ABN1SV74_9ACTN</name>
<evidence type="ECO:0000256" key="1">
    <source>
        <dbReference type="SAM" id="MobiDB-lite"/>
    </source>
</evidence>
<proteinExistence type="predicted"/>
<comment type="caution">
    <text evidence="2">The sequence shown here is derived from an EMBL/GenBank/DDBJ whole genome shotgun (WGS) entry which is preliminary data.</text>
</comment>
<keyword evidence="3" id="KW-1185">Reference proteome</keyword>
<sequence length="74" mass="8270">MDVDEERKVIPARGVIDAGRELSVRPRHQDVAHRVERDSRTLRAADLFHRATGSQHAKPFVGLDPSAAKQSTRT</sequence>
<dbReference type="Proteomes" id="UP001500033">
    <property type="component" value="Unassembled WGS sequence"/>
</dbReference>
<dbReference type="EMBL" id="BAAAIE010000321">
    <property type="protein sequence ID" value="GAA1006357.1"/>
    <property type="molecule type" value="Genomic_DNA"/>
</dbReference>
<evidence type="ECO:0000313" key="3">
    <source>
        <dbReference type="Proteomes" id="UP001500033"/>
    </source>
</evidence>
<feature type="region of interest" description="Disordered" evidence="1">
    <location>
        <begin position="53"/>
        <end position="74"/>
    </location>
</feature>
<evidence type="ECO:0000313" key="2">
    <source>
        <dbReference type="EMBL" id="GAA1006357.1"/>
    </source>
</evidence>
<organism evidence="2 3">
    <name type="scientific">Streptomyces rhizosphaericus</name>
    <dbReference type="NCBI Taxonomy" id="114699"/>
    <lineage>
        <taxon>Bacteria</taxon>
        <taxon>Bacillati</taxon>
        <taxon>Actinomycetota</taxon>
        <taxon>Actinomycetes</taxon>
        <taxon>Kitasatosporales</taxon>
        <taxon>Streptomycetaceae</taxon>
        <taxon>Streptomyces</taxon>
        <taxon>Streptomyces violaceusniger group</taxon>
    </lineage>
</organism>
<accession>A0ABN1SV74</accession>
<gene>
    <name evidence="2" type="ORF">GCM10009576_098580</name>
</gene>
<protein>
    <submittedName>
        <fullName evidence="2">Uncharacterized protein</fullName>
    </submittedName>
</protein>
<reference evidence="2 3" key="1">
    <citation type="journal article" date="2019" name="Int. J. Syst. Evol. Microbiol.">
        <title>The Global Catalogue of Microorganisms (GCM) 10K type strain sequencing project: providing services to taxonomists for standard genome sequencing and annotation.</title>
        <authorList>
            <consortium name="The Broad Institute Genomics Platform"/>
            <consortium name="The Broad Institute Genome Sequencing Center for Infectious Disease"/>
            <person name="Wu L."/>
            <person name="Ma J."/>
        </authorList>
    </citation>
    <scope>NUCLEOTIDE SEQUENCE [LARGE SCALE GENOMIC DNA]</scope>
    <source>
        <strain evidence="2 3">JCM 11445</strain>
    </source>
</reference>